<gene>
    <name evidence="2" type="ORF">AVDCRST_MAG89-5269</name>
</gene>
<proteinExistence type="inferred from homology"/>
<evidence type="ECO:0000313" key="2">
    <source>
        <dbReference type="EMBL" id="CAA9379644.1"/>
    </source>
</evidence>
<protein>
    <recommendedName>
        <fullName evidence="3">Antitoxin</fullName>
    </recommendedName>
</protein>
<evidence type="ECO:0008006" key="3">
    <source>
        <dbReference type="Google" id="ProtNLM"/>
    </source>
</evidence>
<sequence length="97" mass="10919">MIDLNDIYSLSDFQRKTRDHIERLRETRKPAVLTVNGKAELVVQDASAYQDLLNLVDQAEAIIGIQQGLRSFERGEGRPAEEVFDELMGTAEARKSA</sequence>
<evidence type="ECO:0000256" key="1">
    <source>
        <dbReference type="ARBA" id="ARBA00009981"/>
    </source>
</evidence>
<comment type="similarity">
    <text evidence="1">Belongs to the phD/YefM antitoxin family.</text>
</comment>
<accession>A0A6J4NDC2</accession>
<dbReference type="AlphaFoldDB" id="A0A6J4NDC2"/>
<name>A0A6J4NDC2_9BACT</name>
<reference evidence="2" key="1">
    <citation type="submission" date="2020-02" db="EMBL/GenBank/DDBJ databases">
        <authorList>
            <person name="Meier V. D."/>
        </authorList>
    </citation>
    <scope>NUCLEOTIDE SEQUENCE</scope>
    <source>
        <strain evidence="2">AVDCRST_MAG89</strain>
    </source>
</reference>
<dbReference type="InterPro" id="IPR036165">
    <property type="entry name" value="YefM-like_sf"/>
</dbReference>
<dbReference type="SUPFAM" id="SSF143120">
    <property type="entry name" value="YefM-like"/>
    <property type="match status" value="1"/>
</dbReference>
<organism evidence="2">
    <name type="scientific">uncultured Gemmatimonadota bacterium</name>
    <dbReference type="NCBI Taxonomy" id="203437"/>
    <lineage>
        <taxon>Bacteria</taxon>
        <taxon>Pseudomonadati</taxon>
        <taxon>Gemmatimonadota</taxon>
        <taxon>environmental samples</taxon>
    </lineage>
</organism>
<dbReference type="EMBL" id="CADCTV010001106">
    <property type="protein sequence ID" value="CAA9379644.1"/>
    <property type="molecule type" value="Genomic_DNA"/>
</dbReference>